<dbReference type="SUPFAM" id="SSF56281">
    <property type="entry name" value="Metallo-hydrolase/oxidoreductase"/>
    <property type="match status" value="1"/>
</dbReference>
<evidence type="ECO:0000256" key="1">
    <source>
        <dbReference type="ARBA" id="ARBA00022801"/>
    </source>
</evidence>
<keyword evidence="4" id="KW-1185">Reference proteome</keyword>
<keyword evidence="1" id="KW-0378">Hydrolase</keyword>
<gene>
    <name evidence="3" type="ORF">HRUBRA_01905</name>
</gene>
<dbReference type="EMBL" id="AUVB01000054">
    <property type="protein sequence ID" value="KGE03526.1"/>
    <property type="molecule type" value="Genomic_DNA"/>
</dbReference>
<reference evidence="3 4" key="1">
    <citation type="journal article" date="2014" name="Genome Announc.">
        <title>Genome Sequence of Gammaproteobacterial Pseudohaliea rubra Type Strain DSM 19751, Isolated from Coastal Seawater of the Mediterranean Sea.</title>
        <authorList>
            <person name="Spring S."/>
            <person name="Fiebig A."/>
            <person name="Riedel T."/>
            <person name="Goker M."/>
            <person name="Klenk H.P."/>
        </authorList>
    </citation>
    <scope>NUCLEOTIDE SEQUENCE [LARGE SCALE GENOMIC DNA]</scope>
    <source>
        <strain evidence="3 4">DSM 19751</strain>
    </source>
</reference>
<dbReference type="Pfam" id="PF12706">
    <property type="entry name" value="Lactamase_B_2"/>
    <property type="match status" value="1"/>
</dbReference>
<dbReference type="HOGENOM" id="CLU_031317_0_1_6"/>
<dbReference type="PANTHER" id="PTHR46018:SF2">
    <property type="entry name" value="ZINC PHOSPHODIESTERASE ELAC PROTEIN 1"/>
    <property type="match status" value="1"/>
</dbReference>
<evidence type="ECO:0000259" key="2">
    <source>
        <dbReference type="Pfam" id="PF12706"/>
    </source>
</evidence>
<dbReference type="CDD" id="cd07719">
    <property type="entry name" value="arylsulfatase_AtsA-like_MBL-fold"/>
    <property type="match status" value="1"/>
</dbReference>
<dbReference type="InterPro" id="IPR001279">
    <property type="entry name" value="Metallo-B-lactamas"/>
</dbReference>
<dbReference type="Proteomes" id="UP000029640">
    <property type="component" value="Unassembled WGS sequence"/>
</dbReference>
<evidence type="ECO:0000313" key="3">
    <source>
        <dbReference type="EMBL" id="KGE03526.1"/>
    </source>
</evidence>
<protein>
    <submittedName>
        <fullName evidence="3">Metallo-beta-lactamase family protein</fullName>
    </submittedName>
</protein>
<dbReference type="eggNOG" id="COG1234">
    <property type="taxonomic scope" value="Bacteria"/>
</dbReference>
<accession>A0A095XV11</accession>
<dbReference type="AlphaFoldDB" id="A0A095XV11"/>
<organism evidence="3 4">
    <name type="scientific">Pseudohaliea rubra DSM 19751</name>
    <dbReference type="NCBI Taxonomy" id="1265313"/>
    <lineage>
        <taxon>Bacteria</taxon>
        <taxon>Pseudomonadati</taxon>
        <taxon>Pseudomonadota</taxon>
        <taxon>Gammaproteobacteria</taxon>
        <taxon>Cellvibrionales</taxon>
        <taxon>Halieaceae</taxon>
        <taxon>Pseudohaliea</taxon>
    </lineage>
</organism>
<dbReference type="InterPro" id="IPR044094">
    <property type="entry name" value="AtsA-like_MBL-fold"/>
</dbReference>
<dbReference type="InterPro" id="IPR036866">
    <property type="entry name" value="RibonucZ/Hydroxyglut_hydro"/>
</dbReference>
<comment type="caution">
    <text evidence="3">The sequence shown here is derived from an EMBL/GenBank/DDBJ whole genome shotgun (WGS) entry which is preliminary data.</text>
</comment>
<feature type="domain" description="Metallo-beta-lactamase" evidence="2">
    <location>
        <begin position="83"/>
        <end position="313"/>
    </location>
</feature>
<dbReference type="PANTHER" id="PTHR46018">
    <property type="entry name" value="ZINC PHOSPHODIESTERASE ELAC PROTEIN 1"/>
    <property type="match status" value="1"/>
</dbReference>
<dbReference type="Gene3D" id="3.60.15.10">
    <property type="entry name" value="Ribonuclease Z/Hydroxyacylglutathione hydrolase-like"/>
    <property type="match status" value="1"/>
</dbReference>
<proteinExistence type="predicted"/>
<dbReference type="GO" id="GO:0042781">
    <property type="term" value="F:3'-tRNA processing endoribonuclease activity"/>
    <property type="evidence" value="ECO:0007669"/>
    <property type="project" value="TreeGrafter"/>
</dbReference>
<dbReference type="RefSeq" id="WP_035513479.1">
    <property type="nucleotide sequence ID" value="NZ_KN234745.1"/>
</dbReference>
<evidence type="ECO:0000313" key="4">
    <source>
        <dbReference type="Proteomes" id="UP000029640"/>
    </source>
</evidence>
<name>A0A095XV11_9GAMM</name>
<sequence length="363" mass="37855">MRPQRRLLLAAVLLLVLALVLLLALRRPIGEALFERAASARIAAAAASTAPVDGLQVYLCGSGSPMPDAARAGPCVGILAGPHRLVIDAGAGGPRKLAAMGFPAGGLDQVFLTHLHSDHIDSLGELVLVDWVGGEGRAAPLPVAGPPGVEAVVDGFNLAYRADRDYRLAHHGEAIANPEGYGAEARVLTPPGSRAGAVPVYQRGELTVSVFLVDHAPVAPAFGYRVTYRDRIAVISGDTVYSDNLVRAARGADLLLHEALAPAMVKTLRDALSREGIGNTARIMHDILDYHASPSDAARAAAAAGVDALVLYHLVPPLPGGYLSHAFLGDARAHFDGPLRVAVDGLRVTLPASSDAIVFEELL</sequence>
<dbReference type="STRING" id="1265313.HRUBRA_01905"/>